<dbReference type="AlphaFoldDB" id="A0AAE1PNY2"/>
<dbReference type="InterPro" id="IPR027417">
    <property type="entry name" value="P-loop_NTPase"/>
</dbReference>
<reference evidence="2" key="1">
    <citation type="submission" date="2023-11" db="EMBL/GenBank/DDBJ databases">
        <title>Genome assemblies of two species of porcelain crab, Petrolisthes cinctipes and Petrolisthes manimaculis (Anomura: Porcellanidae).</title>
        <authorList>
            <person name="Angst P."/>
        </authorList>
    </citation>
    <scope>NUCLEOTIDE SEQUENCE</scope>
    <source>
        <strain evidence="2">PB745_02</strain>
        <tissue evidence="2">Gill</tissue>
    </source>
</reference>
<evidence type="ECO:0000313" key="2">
    <source>
        <dbReference type="EMBL" id="KAK4310462.1"/>
    </source>
</evidence>
<comment type="similarity">
    <text evidence="1">Belongs to the WSCD family.</text>
</comment>
<gene>
    <name evidence="2" type="ORF">Pmani_017991</name>
</gene>
<name>A0AAE1PNY2_9EUCA</name>
<dbReference type="SUPFAM" id="SSF52540">
    <property type="entry name" value="P-loop containing nucleoside triphosphate hydrolases"/>
    <property type="match status" value="1"/>
</dbReference>
<sequence>MVVEKSYWYYFKAVRKATVLAILCVSCVLVLLTYRLPLPSSLTLKDASLLYSSITLEDSSNTLEDSSITLEDSSITLEDSSITLEDSSTTLEDSSLLPNHVLSDGVFTVEEDNNNSLGNDSLAGSHIIIHDNVLKSEPETGKIGANSSNSAKSLPSNISKSISVHELTKGITDLTARINNTLNTEVIASNNQSGFTISRRGPRHELRIDWRRRRERPWRFDSSCQQYYIGFATLGSLRPCALASYPGSGNTWTRQLLQAATGIFTGSIYRDQQLFISGYWGELEAWEIGTTFTQKTHQCSTEHIKQFNGTGILLLRNPYRAILAYHNYLFGGHVGFAPVSNYRRKDWGAFVHIQARSWLDTAVNWTKYGGSVHVLHYEHLRNDPALHLAEALTFTGITPLPHRLKCLMKQVNPGFKRHPEYIPEGLTVFSEKDRDKLDRAVRYVDYLLRQHHHTPLPLHLYDFYNHTSSQMLEVKCRSGETPAQCDERVDRLNYARTRVERRRPAGQYHKGSAGDNVTIQVRGRKEKKKQDPLKKFVSTKVGWFMTKALTDLMKLGFTDPITRIVGEVDQS</sequence>
<dbReference type="Proteomes" id="UP001292094">
    <property type="component" value="Unassembled WGS sequence"/>
</dbReference>
<evidence type="ECO:0000313" key="3">
    <source>
        <dbReference type="Proteomes" id="UP001292094"/>
    </source>
</evidence>
<keyword evidence="3" id="KW-1185">Reference proteome</keyword>
<accession>A0AAE1PNY2</accession>
<dbReference type="PANTHER" id="PTHR45964">
    <property type="entry name" value="WSCD FAMILY MEMBER CG9164"/>
    <property type="match status" value="1"/>
</dbReference>
<evidence type="ECO:0000256" key="1">
    <source>
        <dbReference type="ARBA" id="ARBA00010236"/>
    </source>
</evidence>
<dbReference type="PANTHER" id="PTHR45964:SF9">
    <property type="entry name" value="SULFOTRANSFERASE"/>
    <property type="match status" value="1"/>
</dbReference>
<proteinExistence type="inferred from homology"/>
<dbReference type="Gene3D" id="3.40.50.300">
    <property type="entry name" value="P-loop containing nucleotide triphosphate hydrolases"/>
    <property type="match status" value="1"/>
</dbReference>
<dbReference type="EMBL" id="JAWZYT010001636">
    <property type="protein sequence ID" value="KAK4310462.1"/>
    <property type="molecule type" value="Genomic_DNA"/>
</dbReference>
<organism evidence="2 3">
    <name type="scientific">Petrolisthes manimaculis</name>
    <dbReference type="NCBI Taxonomy" id="1843537"/>
    <lineage>
        <taxon>Eukaryota</taxon>
        <taxon>Metazoa</taxon>
        <taxon>Ecdysozoa</taxon>
        <taxon>Arthropoda</taxon>
        <taxon>Crustacea</taxon>
        <taxon>Multicrustacea</taxon>
        <taxon>Malacostraca</taxon>
        <taxon>Eumalacostraca</taxon>
        <taxon>Eucarida</taxon>
        <taxon>Decapoda</taxon>
        <taxon>Pleocyemata</taxon>
        <taxon>Anomura</taxon>
        <taxon>Galatheoidea</taxon>
        <taxon>Porcellanidae</taxon>
        <taxon>Petrolisthes</taxon>
    </lineage>
</organism>
<evidence type="ECO:0008006" key="4">
    <source>
        <dbReference type="Google" id="ProtNLM"/>
    </source>
</evidence>
<protein>
    <recommendedName>
        <fullName evidence="4">Sulfotransferase</fullName>
    </recommendedName>
</protein>
<dbReference type="InterPro" id="IPR051589">
    <property type="entry name" value="Sialate-O-sulfotransferase"/>
</dbReference>
<comment type="caution">
    <text evidence="2">The sequence shown here is derived from an EMBL/GenBank/DDBJ whole genome shotgun (WGS) entry which is preliminary data.</text>
</comment>